<gene>
    <name evidence="6" type="ORF">FQP34_26190</name>
</gene>
<keyword evidence="4 5" id="KW-0472">Membrane</keyword>
<dbReference type="Proteomes" id="UP000317770">
    <property type="component" value="Unassembled WGS sequence"/>
</dbReference>
<proteinExistence type="predicted"/>
<evidence type="ECO:0000256" key="1">
    <source>
        <dbReference type="ARBA" id="ARBA00004141"/>
    </source>
</evidence>
<protein>
    <submittedName>
        <fullName evidence="6">Uncharacterized protein</fullName>
    </submittedName>
</protein>
<keyword evidence="2 5" id="KW-0812">Transmembrane</keyword>
<feature type="transmembrane region" description="Helical" evidence="5">
    <location>
        <begin position="7"/>
        <end position="31"/>
    </location>
</feature>
<keyword evidence="3 5" id="KW-1133">Transmembrane helix</keyword>
<name>A0A8B5XNU0_9BACI</name>
<evidence type="ECO:0000256" key="5">
    <source>
        <dbReference type="SAM" id="Phobius"/>
    </source>
</evidence>
<dbReference type="EMBL" id="VNKI01000019">
    <property type="protein sequence ID" value="TVX76012.1"/>
    <property type="molecule type" value="Genomic_DNA"/>
</dbReference>
<dbReference type="PROSITE" id="PS01218">
    <property type="entry name" value="TATC"/>
    <property type="match status" value="1"/>
</dbReference>
<dbReference type="InterPro" id="IPR002033">
    <property type="entry name" value="TatC"/>
</dbReference>
<comment type="caution">
    <text evidence="6">The sequence shown here is derived from an EMBL/GenBank/DDBJ whole genome shotgun (WGS) entry which is preliminary data.</text>
</comment>
<dbReference type="InterPro" id="IPR019820">
    <property type="entry name" value="Sec-indep_translocase_CS"/>
</dbReference>
<sequence>MFTAVKYFRLFINLILRFGFLFEMPLVVMFLTRLGILNPVRVGISKVVYK</sequence>
<dbReference type="AlphaFoldDB" id="A0A8B5XNU0"/>
<evidence type="ECO:0000313" key="6">
    <source>
        <dbReference type="EMBL" id="TVX76012.1"/>
    </source>
</evidence>
<accession>A0A8B5XNU0</accession>
<comment type="subcellular location">
    <subcellularLocation>
        <location evidence="1">Membrane</location>
        <topology evidence="1">Multi-pass membrane protein</topology>
    </subcellularLocation>
</comment>
<dbReference type="GO" id="GO:0016020">
    <property type="term" value="C:membrane"/>
    <property type="evidence" value="ECO:0007669"/>
    <property type="project" value="UniProtKB-SubCell"/>
</dbReference>
<organism evidence="6 7">
    <name type="scientific">Peribacillus simplex</name>
    <dbReference type="NCBI Taxonomy" id="1478"/>
    <lineage>
        <taxon>Bacteria</taxon>
        <taxon>Bacillati</taxon>
        <taxon>Bacillota</taxon>
        <taxon>Bacilli</taxon>
        <taxon>Bacillales</taxon>
        <taxon>Bacillaceae</taxon>
        <taxon>Peribacillus</taxon>
    </lineage>
</organism>
<dbReference type="Pfam" id="PF00902">
    <property type="entry name" value="TatC"/>
    <property type="match status" value="1"/>
</dbReference>
<evidence type="ECO:0000313" key="7">
    <source>
        <dbReference type="Proteomes" id="UP000317770"/>
    </source>
</evidence>
<evidence type="ECO:0000256" key="4">
    <source>
        <dbReference type="ARBA" id="ARBA00023136"/>
    </source>
</evidence>
<evidence type="ECO:0000256" key="2">
    <source>
        <dbReference type="ARBA" id="ARBA00022692"/>
    </source>
</evidence>
<reference evidence="6 7" key="1">
    <citation type="submission" date="2019-07" db="EMBL/GenBank/DDBJ databases">
        <title>Genome assembly of Bacillus simplex strain GGC-P6A.</title>
        <authorList>
            <person name="Jennings M.E."/>
            <person name="Barton H.A."/>
        </authorList>
    </citation>
    <scope>NUCLEOTIDE SEQUENCE [LARGE SCALE GENOMIC DNA]</scope>
    <source>
        <strain evidence="6 7">GGC-P6A</strain>
    </source>
</reference>
<evidence type="ECO:0000256" key="3">
    <source>
        <dbReference type="ARBA" id="ARBA00022989"/>
    </source>
</evidence>